<name>A0A919B2X9_9ACTN</name>
<comment type="caution">
    <text evidence="1">The sequence shown here is derived from an EMBL/GenBank/DDBJ whole genome shotgun (WGS) entry which is preliminary data.</text>
</comment>
<evidence type="ECO:0000313" key="1">
    <source>
        <dbReference type="EMBL" id="GHF38659.1"/>
    </source>
</evidence>
<accession>A0A919B2X9</accession>
<sequence>MAEISFPFNKDNDAGGRQAVGQGDWQAMSQLWAGDRVAAKLTSSSYTGAALPFAIKVIGDRTVEISPGEAWVGGFFYRLDAPISFDIGPNFDPAKDRRDTIVLRADIPRGSVNMAVVQGQPSANPIAVQPKRKPGQEWELVIHELKVPRANGRVEPFNRAPFDLPAPVAFPWNAGDSANFVPVGTFVYDLDSDGRHGQQELFRGRDGLVPSMTLGKSFTYTPQLINAASDPKGLVCRGRWRWIAPNLAWFSVDFRNDSSAAIRAKQDALSFQLPVPLNGSTGQSFAGYLLNIEERSGLPNMAALTGMAWAGQRGQTVRILSQSANSLMDGLDYLLVFPPRASIVFSGVFEANQFNE</sequence>
<keyword evidence="2" id="KW-1185">Reference proteome</keyword>
<protein>
    <submittedName>
        <fullName evidence="1">Uncharacterized protein</fullName>
    </submittedName>
</protein>
<dbReference type="Proteomes" id="UP000638313">
    <property type="component" value="Unassembled WGS sequence"/>
</dbReference>
<proteinExistence type="predicted"/>
<dbReference type="RefSeq" id="WP_190129115.1">
    <property type="nucleotide sequence ID" value="NZ_BNBD01000003.1"/>
</dbReference>
<organism evidence="1 2">
    <name type="scientific">Streptomyces mashuensis</name>
    <dbReference type="NCBI Taxonomy" id="33904"/>
    <lineage>
        <taxon>Bacteria</taxon>
        <taxon>Bacillati</taxon>
        <taxon>Actinomycetota</taxon>
        <taxon>Actinomycetes</taxon>
        <taxon>Kitasatosporales</taxon>
        <taxon>Streptomycetaceae</taxon>
        <taxon>Streptomyces</taxon>
    </lineage>
</organism>
<gene>
    <name evidence="1" type="ORF">GCM10010218_19820</name>
</gene>
<evidence type="ECO:0000313" key="2">
    <source>
        <dbReference type="Proteomes" id="UP000638313"/>
    </source>
</evidence>
<dbReference type="EMBL" id="BNBD01000003">
    <property type="protein sequence ID" value="GHF38659.1"/>
    <property type="molecule type" value="Genomic_DNA"/>
</dbReference>
<dbReference type="AlphaFoldDB" id="A0A919B2X9"/>
<reference evidence="1" key="1">
    <citation type="journal article" date="2014" name="Int. J. Syst. Evol. Microbiol.">
        <title>Complete genome sequence of Corynebacterium casei LMG S-19264T (=DSM 44701T), isolated from a smear-ripened cheese.</title>
        <authorList>
            <consortium name="US DOE Joint Genome Institute (JGI-PGF)"/>
            <person name="Walter F."/>
            <person name="Albersmeier A."/>
            <person name="Kalinowski J."/>
            <person name="Ruckert C."/>
        </authorList>
    </citation>
    <scope>NUCLEOTIDE SEQUENCE</scope>
    <source>
        <strain evidence="1">JCM 4059</strain>
    </source>
</reference>
<reference evidence="1" key="2">
    <citation type="submission" date="2020-09" db="EMBL/GenBank/DDBJ databases">
        <authorList>
            <person name="Sun Q."/>
            <person name="Ohkuma M."/>
        </authorList>
    </citation>
    <scope>NUCLEOTIDE SEQUENCE</scope>
    <source>
        <strain evidence="1">JCM 4059</strain>
    </source>
</reference>